<reference evidence="3 4" key="1">
    <citation type="submission" date="2023-12" db="EMBL/GenBank/DDBJ databases">
        <title>Streptomyces sp. V4-01.</title>
        <authorList>
            <person name="Somphong A."/>
            <person name="Phongsopitanun W."/>
        </authorList>
    </citation>
    <scope>NUCLEOTIDE SEQUENCE [LARGE SCALE GENOMIC DNA]</scope>
    <source>
        <strain evidence="3 4">V4-01</strain>
    </source>
</reference>
<feature type="compositionally biased region" description="Low complexity" evidence="1">
    <location>
        <begin position="300"/>
        <end position="311"/>
    </location>
</feature>
<evidence type="ECO:0000313" key="4">
    <source>
        <dbReference type="Proteomes" id="UP001344658"/>
    </source>
</evidence>
<evidence type="ECO:0000256" key="2">
    <source>
        <dbReference type="SAM" id="Phobius"/>
    </source>
</evidence>
<gene>
    <name evidence="3" type="ORF">V2S66_22655</name>
</gene>
<keyword evidence="2" id="KW-0812">Transmembrane</keyword>
<comment type="caution">
    <text evidence="3">The sequence shown here is derived from an EMBL/GenBank/DDBJ whole genome shotgun (WGS) entry which is preliminary data.</text>
</comment>
<feature type="transmembrane region" description="Helical" evidence="2">
    <location>
        <begin position="174"/>
        <end position="193"/>
    </location>
</feature>
<keyword evidence="2" id="KW-0472">Membrane</keyword>
<feature type="region of interest" description="Disordered" evidence="1">
    <location>
        <begin position="200"/>
        <end position="332"/>
    </location>
</feature>
<accession>A0ABU7PG21</accession>
<protein>
    <submittedName>
        <fullName evidence="3">Chain length determinant protein</fullName>
    </submittedName>
</protein>
<evidence type="ECO:0000313" key="3">
    <source>
        <dbReference type="EMBL" id="MEE4544755.1"/>
    </source>
</evidence>
<proteinExistence type="predicted"/>
<evidence type="ECO:0000256" key="1">
    <source>
        <dbReference type="SAM" id="MobiDB-lite"/>
    </source>
</evidence>
<feature type="compositionally biased region" description="Low complexity" evidence="1">
    <location>
        <begin position="228"/>
        <end position="261"/>
    </location>
</feature>
<name>A0ABU7PG21_9ACTN</name>
<keyword evidence="2" id="KW-1133">Transmembrane helix</keyword>
<sequence>MDLAEIVRIMRRRWYVLLPGLLLTVALTAGAYVKVPVTYKSQSTVVLLNSQKATVAFNGNPFLSTQLSLNGMADSLARNLNSDAAIAHLRSEGVSCPTEAKIADNALGPLMWLTATGSDKDAVLSADRLLTSYAAVRLRQFQDDQAVTSQAMIRMATIVPPQNPVAQNKTRYEYLVLAALMGIVVSMVATFYVDARLRAPGGRGTRRRTSGGRGEPEQAAAAPGVEPASGTAGAAAQGAGAHAQRSSAPARHTPSWSSSGGRTPGRRGSGGRTPDGSAADGTPLDTAVSDVWAADERGSDAPPSVPGSGSSPDHDPAATDTEATGSEAHRFV</sequence>
<dbReference type="RefSeq" id="WP_330797834.1">
    <property type="nucleotide sequence ID" value="NZ_JAZEWV010000021.1"/>
</dbReference>
<dbReference type="EMBL" id="JAZEWV010000021">
    <property type="protein sequence ID" value="MEE4544755.1"/>
    <property type="molecule type" value="Genomic_DNA"/>
</dbReference>
<dbReference type="Proteomes" id="UP001344658">
    <property type="component" value="Unassembled WGS sequence"/>
</dbReference>
<organism evidence="3 4">
    <name type="scientific">Actinacidiphila polyblastidii</name>
    <dbReference type="NCBI Taxonomy" id="3110430"/>
    <lineage>
        <taxon>Bacteria</taxon>
        <taxon>Bacillati</taxon>
        <taxon>Actinomycetota</taxon>
        <taxon>Actinomycetes</taxon>
        <taxon>Kitasatosporales</taxon>
        <taxon>Streptomycetaceae</taxon>
        <taxon>Actinacidiphila</taxon>
    </lineage>
</organism>
<keyword evidence="4" id="KW-1185">Reference proteome</keyword>